<dbReference type="PANTHER" id="PTHR37494:SF1">
    <property type="entry name" value="STAPHYLOCOCCUS AUREUS SURFACE PROTEIN A"/>
    <property type="match status" value="1"/>
</dbReference>
<comment type="caution">
    <text evidence="2">The sequence shown here is derived from an EMBL/GenBank/DDBJ whole genome shotgun (WGS) entry which is preliminary data.</text>
</comment>
<name>A0A106QCM2_9BURK</name>
<dbReference type="EMBL" id="LPHD01000049">
    <property type="protein sequence ID" value="KWA84026.1"/>
    <property type="molecule type" value="Genomic_DNA"/>
</dbReference>
<dbReference type="Pfam" id="PF05345">
    <property type="entry name" value="He_PIG"/>
    <property type="match status" value="7"/>
</dbReference>
<evidence type="ECO:0000313" key="2">
    <source>
        <dbReference type="EMBL" id="KWA84026.1"/>
    </source>
</evidence>
<feature type="chain" id="PRO_5007126971" evidence="1">
    <location>
        <begin position="24"/>
        <end position="956"/>
    </location>
</feature>
<dbReference type="AlphaFoldDB" id="A0A106QCM2"/>
<sequence>MKHTTLRKSLLALMVAASFPAAAASYYVVVPVPAKKVSNNAIAVSLSAYAAPVGQVGVAYSGFDLRTALSVTGDPGYTGYGVKWQVLDGSLPAGLTLNSNGTVTGTPTAAGTATFTVRASYKTKNGDQQYQIVTYRIDVGLAAGTPPQAFVGQAYTYDLNSLLTVKGDPAFTSTGVSWSVVSSSLPAGLSLTSSGVISGTPTASGSGSITARATYKGMNGEQTYQVVSLNISVTLAAGAPPQALVGQSYAYNLNSLLTVSGDPGFTSAGVTWSVVSNSLPAGLYLTSDGYIGGTPTVSGSGSITARATYKNVKGEQSYQVVSLNVTVALGAGTPPQALVGQAYAYNLNPLLSVSGDPGYNGTGVTWTVVSSSLPAGLYLTSDGFIGGTPTASGSGSITARAAYKNGKGEQTYQVVALDVTVALAAGTPPQALVGQAYAYDLKTLLSVSGDPGFSGAGVTWSTVSSTLPAGLALGTDGVISGTPTAAGTGTVTARATYKNGKGEQTYQVVSLNITVALAAGTPPQALVGQAYSYNLNPLLSVSGDPGYTGAGVTWSVVSSSLPAGLALTSGGYITGTPTAGGTGTITARASYKNGKGDQTYQVVSLDIKVALAAATLPVGVTGNSYPGFDFKNVLSVTGDAAYTPSAATWSVVSGSLPAGLTLSSTGVVSGTPTTAATSNFTMQAAYKNKSAQYAYAVQVDAAQVPGALSADSSTDFGVIGLGGATTRSFTFVNNGNTTATGVYASVSGAGFALWASTCGSPGAPISLAKGASCNFTARYSPSAAGAVSGTVAVNWSGPTPSGKSLTVTGAATVDYSWMMGGFPYDMVAIGRNPAWASGFQWYWYSGGAESSAAPGTFEFRRTVTIGGTSPVTVYLVGAVDDTLTAVAVNGATVYTNLGMPFDALRWSPPITLQPGVNVIAVQVTNGGSAPNPAGMTLQVRYGDGSIITNESGWKHQ</sequence>
<evidence type="ECO:0000313" key="3">
    <source>
        <dbReference type="Proteomes" id="UP000060630"/>
    </source>
</evidence>
<dbReference type="PANTHER" id="PTHR37494">
    <property type="entry name" value="HEMAGGLUTININ"/>
    <property type="match status" value="1"/>
</dbReference>
<dbReference type="RefSeq" id="WP_060192424.1">
    <property type="nucleotide sequence ID" value="NZ_LPHD01000049.1"/>
</dbReference>
<dbReference type="Gene3D" id="2.60.120.260">
    <property type="entry name" value="Galactose-binding domain-like"/>
    <property type="match status" value="1"/>
</dbReference>
<dbReference type="Proteomes" id="UP000060630">
    <property type="component" value="Unassembled WGS sequence"/>
</dbReference>
<dbReference type="InterPro" id="IPR013783">
    <property type="entry name" value="Ig-like_fold"/>
</dbReference>
<accession>A0A106QCM2</accession>
<organism evidence="2 3">
    <name type="scientific">Burkholderia ubonensis</name>
    <dbReference type="NCBI Taxonomy" id="101571"/>
    <lineage>
        <taxon>Bacteria</taxon>
        <taxon>Pseudomonadati</taxon>
        <taxon>Pseudomonadota</taxon>
        <taxon>Betaproteobacteria</taxon>
        <taxon>Burkholderiales</taxon>
        <taxon>Burkholderiaceae</taxon>
        <taxon>Burkholderia</taxon>
        <taxon>Burkholderia cepacia complex</taxon>
    </lineage>
</organism>
<dbReference type="GO" id="GO:0005509">
    <property type="term" value="F:calcium ion binding"/>
    <property type="evidence" value="ECO:0007669"/>
    <property type="project" value="InterPro"/>
</dbReference>
<reference evidence="2 3" key="1">
    <citation type="submission" date="2015-11" db="EMBL/GenBank/DDBJ databases">
        <title>Expanding the genomic diversity of Burkholderia species for the development of highly accurate diagnostics.</title>
        <authorList>
            <person name="Sahl J."/>
            <person name="Keim P."/>
            <person name="Wagner D."/>
        </authorList>
    </citation>
    <scope>NUCLEOTIDE SEQUENCE [LARGE SCALE GENOMIC DNA]</scope>
    <source>
        <strain evidence="2 3">MSMB2087WGS</strain>
    </source>
</reference>
<dbReference type="GO" id="GO:0016020">
    <property type="term" value="C:membrane"/>
    <property type="evidence" value="ECO:0007669"/>
    <property type="project" value="InterPro"/>
</dbReference>
<dbReference type="SUPFAM" id="SSF49313">
    <property type="entry name" value="Cadherin-like"/>
    <property type="match status" value="2"/>
</dbReference>
<dbReference type="Gene3D" id="2.60.40.10">
    <property type="entry name" value="Immunoglobulins"/>
    <property type="match status" value="8"/>
</dbReference>
<dbReference type="InterPro" id="IPR015919">
    <property type="entry name" value="Cadherin-like_sf"/>
</dbReference>
<proteinExistence type="predicted"/>
<keyword evidence="1" id="KW-0732">Signal</keyword>
<protein>
    <submittedName>
        <fullName evidence="2">Uncharacterized protein</fullName>
    </submittedName>
</protein>
<gene>
    <name evidence="2" type="ORF">WL29_21920</name>
</gene>
<evidence type="ECO:0000256" key="1">
    <source>
        <dbReference type="SAM" id="SignalP"/>
    </source>
</evidence>
<feature type="signal peptide" evidence="1">
    <location>
        <begin position="1"/>
        <end position="23"/>
    </location>
</feature>